<evidence type="ECO:0000313" key="6">
    <source>
        <dbReference type="Proteomes" id="UP000198793"/>
    </source>
</evidence>
<keyword evidence="1" id="KW-0456">Lyase</keyword>
<evidence type="ECO:0000256" key="1">
    <source>
        <dbReference type="ARBA" id="ARBA00023239"/>
    </source>
</evidence>
<organism evidence="5 6">
    <name type="scientific">Aureimonas jatrophae</name>
    <dbReference type="NCBI Taxonomy" id="1166073"/>
    <lineage>
        <taxon>Bacteria</taxon>
        <taxon>Pseudomonadati</taxon>
        <taxon>Pseudomonadota</taxon>
        <taxon>Alphaproteobacteria</taxon>
        <taxon>Hyphomicrobiales</taxon>
        <taxon>Aurantimonadaceae</taxon>
        <taxon>Aureimonas</taxon>
    </lineage>
</organism>
<gene>
    <name evidence="5" type="ORF">SAMN05192530_10596</name>
</gene>
<accession>A0A1H0IEB1</accession>
<dbReference type="InterPro" id="IPR005488">
    <property type="entry name" value="Etherase_MurQ"/>
</dbReference>
<name>A0A1H0IEB1_9HYPH</name>
<feature type="domain" description="SIS" evidence="4">
    <location>
        <begin position="52"/>
        <end position="216"/>
    </location>
</feature>
<evidence type="ECO:0000313" key="5">
    <source>
        <dbReference type="EMBL" id="SDO29733.1"/>
    </source>
</evidence>
<dbReference type="RefSeq" id="WP_244519596.1">
    <property type="nucleotide sequence ID" value="NZ_FNIT01000005.1"/>
</dbReference>
<dbReference type="NCBIfam" id="NF003915">
    <property type="entry name" value="PRK05441.1"/>
    <property type="match status" value="1"/>
</dbReference>
<evidence type="ECO:0000259" key="4">
    <source>
        <dbReference type="PROSITE" id="PS51464"/>
    </source>
</evidence>
<dbReference type="InterPro" id="IPR040190">
    <property type="entry name" value="MURQ/GCKR"/>
</dbReference>
<dbReference type="Gene3D" id="1.10.8.1080">
    <property type="match status" value="1"/>
</dbReference>
<dbReference type="PROSITE" id="PS51464">
    <property type="entry name" value="SIS"/>
    <property type="match status" value="1"/>
</dbReference>
<evidence type="ECO:0000256" key="2">
    <source>
        <dbReference type="ARBA" id="ARBA00023277"/>
    </source>
</evidence>
<proteinExistence type="predicted"/>
<protein>
    <submittedName>
        <fullName evidence="5">N-acetylmuramic acid 6-phosphate etherase</fullName>
    </submittedName>
</protein>
<feature type="compositionally biased region" description="Low complexity" evidence="3">
    <location>
        <begin position="278"/>
        <end position="291"/>
    </location>
</feature>
<dbReference type="AlphaFoldDB" id="A0A1H0IEB1"/>
<dbReference type="InterPro" id="IPR046348">
    <property type="entry name" value="SIS_dom_sf"/>
</dbReference>
<reference evidence="5 6" key="1">
    <citation type="submission" date="2016-10" db="EMBL/GenBank/DDBJ databases">
        <authorList>
            <person name="de Groot N.N."/>
        </authorList>
    </citation>
    <scope>NUCLEOTIDE SEQUENCE [LARGE SCALE GENOMIC DNA]</scope>
    <source>
        <strain evidence="6">L7-484,KACC 16230,DSM 25025</strain>
    </source>
</reference>
<dbReference type="InterPro" id="IPR001347">
    <property type="entry name" value="SIS_dom"/>
</dbReference>
<dbReference type="Pfam" id="PF22645">
    <property type="entry name" value="GKRP_SIS_N"/>
    <property type="match status" value="1"/>
</dbReference>
<dbReference type="SUPFAM" id="SSF53697">
    <property type="entry name" value="SIS domain"/>
    <property type="match status" value="1"/>
</dbReference>
<dbReference type="NCBIfam" id="NF009222">
    <property type="entry name" value="PRK12570.1"/>
    <property type="match status" value="1"/>
</dbReference>
<dbReference type="PANTHER" id="PTHR10088:SF4">
    <property type="entry name" value="GLUCOKINASE REGULATORY PROTEIN"/>
    <property type="match status" value="1"/>
</dbReference>
<dbReference type="Proteomes" id="UP000198793">
    <property type="component" value="Unassembled WGS sequence"/>
</dbReference>
<keyword evidence="6" id="KW-1185">Reference proteome</keyword>
<dbReference type="STRING" id="1166073.SAMN05192530_10596"/>
<feature type="region of interest" description="Disordered" evidence="3">
    <location>
        <begin position="278"/>
        <end position="306"/>
    </location>
</feature>
<dbReference type="GO" id="GO:0097367">
    <property type="term" value="F:carbohydrate derivative binding"/>
    <property type="evidence" value="ECO:0007669"/>
    <property type="project" value="InterPro"/>
</dbReference>
<dbReference type="GO" id="GO:0016803">
    <property type="term" value="F:ether hydrolase activity"/>
    <property type="evidence" value="ECO:0007669"/>
    <property type="project" value="TreeGrafter"/>
</dbReference>
<evidence type="ECO:0000256" key="3">
    <source>
        <dbReference type="SAM" id="MobiDB-lite"/>
    </source>
</evidence>
<dbReference type="EMBL" id="FNIT01000005">
    <property type="protein sequence ID" value="SDO29733.1"/>
    <property type="molecule type" value="Genomic_DNA"/>
</dbReference>
<dbReference type="PANTHER" id="PTHR10088">
    <property type="entry name" value="GLUCOKINASE REGULATORY PROTEIN"/>
    <property type="match status" value="1"/>
</dbReference>
<dbReference type="CDD" id="cd05007">
    <property type="entry name" value="SIS_Etherase"/>
    <property type="match status" value="1"/>
</dbReference>
<dbReference type="GO" id="GO:0016835">
    <property type="term" value="F:carbon-oxygen lyase activity"/>
    <property type="evidence" value="ECO:0007669"/>
    <property type="project" value="InterPro"/>
</dbReference>
<dbReference type="GO" id="GO:0046348">
    <property type="term" value="P:amino sugar catabolic process"/>
    <property type="evidence" value="ECO:0007669"/>
    <property type="project" value="InterPro"/>
</dbReference>
<dbReference type="GO" id="GO:0009254">
    <property type="term" value="P:peptidoglycan turnover"/>
    <property type="evidence" value="ECO:0007669"/>
    <property type="project" value="TreeGrafter"/>
</dbReference>
<keyword evidence="2" id="KW-0119">Carbohydrate metabolism</keyword>
<dbReference type="Gene3D" id="3.40.50.10490">
    <property type="entry name" value="Glucose-6-phosphate isomerase like protein, domain 1"/>
    <property type="match status" value="1"/>
</dbReference>
<sequence length="306" mass="31649">MSDETERADERFRNLEALPSRTLLEALIGGQDEALRAVRDALPRIDAAVDAAAGRLGRPQARLAYCGAGTSGRLAMLDGVELGPTFSWPAERCVYLLAGGTAAFSQAREGAEDEESAAHTAIREAGIGRDDVVVALAASGRTPYTIAAVRSARERGALTIGFANNPGTPLLDVSEHPVLLRTGPEVLAGSTRLAAGTAQKAALNLFSTAVMVRLGKVFRGRMVDMRPSNRKLRERARRMVAEVAGCDEADAEAALQATGGAIREAILKLEARNGVSRGAAPAAGDAATGSAGADGGAGPSAPARIR</sequence>